<gene>
    <name evidence="8" type="ORF">GSLYS_00020605001</name>
</gene>
<evidence type="ECO:0000256" key="4">
    <source>
        <dbReference type="ARBA" id="ARBA00022827"/>
    </source>
</evidence>
<keyword evidence="6" id="KW-0732">Signal</keyword>
<keyword evidence="9" id="KW-1185">Reference proteome</keyword>
<reference evidence="8 9" key="1">
    <citation type="submission" date="2024-04" db="EMBL/GenBank/DDBJ databases">
        <authorList>
            <consortium name="Genoscope - CEA"/>
            <person name="William W."/>
        </authorList>
    </citation>
    <scope>NUCLEOTIDE SEQUENCE [LARGE SCALE GENOMIC DNA]</scope>
</reference>
<dbReference type="InterPro" id="IPR016169">
    <property type="entry name" value="FAD-bd_PCMH_sub2"/>
</dbReference>
<evidence type="ECO:0000256" key="5">
    <source>
        <dbReference type="ARBA" id="ARBA00023002"/>
    </source>
</evidence>
<proteinExistence type="inferred from homology"/>
<dbReference type="InterPro" id="IPR006093">
    <property type="entry name" value="Oxy_OxRdtase_FAD_BS"/>
</dbReference>
<accession>A0AAV2IJI9</accession>
<keyword evidence="4" id="KW-0274">FAD</keyword>
<evidence type="ECO:0000259" key="7">
    <source>
        <dbReference type="PROSITE" id="PS51387"/>
    </source>
</evidence>
<dbReference type="InterPro" id="IPR036318">
    <property type="entry name" value="FAD-bd_PCMH-like_sf"/>
</dbReference>
<name>A0AAV2IJI9_LYMST</name>
<keyword evidence="3" id="KW-0285">Flavoprotein</keyword>
<comment type="cofactor">
    <cofactor evidence="1">
        <name>FAD</name>
        <dbReference type="ChEBI" id="CHEBI:57692"/>
    </cofactor>
</comment>
<evidence type="ECO:0000313" key="8">
    <source>
        <dbReference type="EMBL" id="CAL1547280.1"/>
    </source>
</evidence>
<evidence type="ECO:0000313" key="9">
    <source>
        <dbReference type="Proteomes" id="UP001497497"/>
    </source>
</evidence>
<dbReference type="InterPro" id="IPR050416">
    <property type="entry name" value="FAD-linked_Oxidoreductase"/>
</dbReference>
<evidence type="ECO:0000256" key="2">
    <source>
        <dbReference type="ARBA" id="ARBA00005466"/>
    </source>
</evidence>
<dbReference type="PANTHER" id="PTHR42973">
    <property type="entry name" value="BINDING OXIDOREDUCTASE, PUTATIVE (AFU_ORTHOLOGUE AFUA_1G17690)-RELATED"/>
    <property type="match status" value="1"/>
</dbReference>
<dbReference type="GO" id="GO:0071949">
    <property type="term" value="F:FAD binding"/>
    <property type="evidence" value="ECO:0007669"/>
    <property type="project" value="InterPro"/>
</dbReference>
<evidence type="ECO:0000256" key="3">
    <source>
        <dbReference type="ARBA" id="ARBA00022630"/>
    </source>
</evidence>
<dbReference type="PROSITE" id="PS51387">
    <property type="entry name" value="FAD_PCMH"/>
    <property type="match status" value="1"/>
</dbReference>
<evidence type="ECO:0000256" key="1">
    <source>
        <dbReference type="ARBA" id="ARBA00001974"/>
    </source>
</evidence>
<evidence type="ECO:0000256" key="6">
    <source>
        <dbReference type="SAM" id="SignalP"/>
    </source>
</evidence>
<feature type="domain" description="FAD-binding PCMH-type" evidence="7">
    <location>
        <begin position="75"/>
        <end position="276"/>
    </location>
</feature>
<feature type="signal peptide" evidence="6">
    <location>
        <begin position="1"/>
        <end position="19"/>
    </location>
</feature>
<dbReference type="Proteomes" id="UP001497497">
    <property type="component" value="Unassembled WGS sequence"/>
</dbReference>
<dbReference type="GO" id="GO:0016491">
    <property type="term" value="F:oxidoreductase activity"/>
    <property type="evidence" value="ECO:0007669"/>
    <property type="project" value="UniProtKB-KW"/>
</dbReference>
<dbReference type="AlphaFoldDB" id="A0AAV2IJI9"/>
<dbReference type="PROSITE" id="PS00862">
    <property type="entry name" value="OX2_COVAL_FAD"/>
    <property type="match status" value="1"/>
</dbReference>
<dbReference type="SUPFAM" id="SSF56176">
    <property type="entry name" value="FAD-binding/transporter-associated domain-like"/>
    <property type="match status" value="1"/>
</dbReference>
<dbReference type="PANTHER" id="PTHR42973:SF39">
    <property type="entry name" value="FAD-BINDING PCMH-TYPE DOMAIN-CONTAINING PROTEIN"/>
    <property type="match status" value="1"/>
</dbReference>
<dbReference type="Pfam" id="PF01565">
    <property type="entry name" value="FAD_binding_4"/>
    <property type="match status" value="1"/>
</dbReference>
<dbReference type="Gene3D" id="3.30.465.10">
    <property type="match status" value="1"/>
</dbReference>
<dbReference type="InterPro" id="IPR006094">
    <property type="entry name" value="Oxid_FAD_bind_N"/>
</dbReference>
<dbReference type="InterPro" id="IPR016166">
    <property type="entry name" value="FAD-bd_PCMH"/>
</dbReference>
<comment type="similarity">
    <text evidence="2">Belongs to the oxygen-dependent FAD-linked oxidoreductase family.</text>
</comment>
<organism evidence="8 9">
    <name type="scientific">Lymnaea stagnalis</name>
    <name type="common">Great pond snail</name>
    <name type="synonym">Helix stagnalis</name>
    <dbReference type="NCBI Taxonomy" id="6523"/>
    <lineage>
        <taxon>Eukaryota</taxon>
        <taxon>Metazoa</taxon>
        <taxon>Spiralia</taxon>
        <taxon>Lophotrochozoa</taxon>
        <taxon>Mollusca</taxon>
        <taxon>Gastropoda</taxon>
        <taxon>Heterobranchia</taxon>
        <taxon>Euthyneura</taxon>
        <taxon>Panpulmonata</taxon>
        <taxon>Hygrophila</taxon>
        <taxon>Lymnaeoidea</taxon>
        <taxon>Lymnaeidae</taxon>
        <taxon>Lymnaea</taxon>
    </lineage>
</organism>
<protein>
    <recommendedName>
        <fullName evidence="7">FAD-binding PCMH-type domain-containing protein</fullName>
    </recommendedName>
</protein>
<feature type="chain" id="PRO_5043909545" description="FAD-binding PCMH-type domain-containing protein" evidence="6">
    <location>
        <begin position="20"/>
        <end position="527"/>
    </location>
</feature>
<keyword evidence="5" id="KW-0560">Oxidoreductase</keyword>
<sequence length="527" mass="57908">MLPLAVCWLVMQCYVTTLAASLRQNQTWPSRVYPGHLAFPDHQDFYYIGKQLDGELMSPFDPRYLNASYSHNLRTTKLPGFIILPKTVEDVQRAVLYARRHNLHLTVLSSGHDYIGRSNHDGSLKLLMTSMNMVTVKLDSARNKAGEVKVQTGASWLTVYTEVDKVRGPDEAGTKTTGRVVVGGSAHTVAMGGYTQGGGHSPIGRMFGLAVDNLLEATVVTADGKVHTVNSSMTVTRDFDGSLHYSSDVDIFWALRGGGGGTWGVVVDFTFRLHYPPERFRNVLAVIPLFDRNGQAINKKAVKDALIVVNDLSPNWGGYVHIGNDPLENSPFTGIFSVFLNHFGANTSSSSSEIDRLLNHPSVIYKEDHFYPTFLDYEVHANDKEFYIQYIFNSLIQKSTITNSTTLTSYVDTLHDIIQDGIGCMATLIGGNMISSPVGSTPVHPGLRSGIMANSCGKEWPLASGAADEAGIDSALKGAHKLYTFGYGSYINKPAEDMPDWKTRFWADDATYARLAGKKKYQVTLGV</sequence>
<comment type="caution">
    <text evidence="8">The sequence shown here is derived from an EMBL/GenBank/DDBJ whole genome shotgun (WGS) entry which is preliminary data.</text>
</comment>
<dbReference type="EMBL" id="CAXITT010000937">
    <property type="protein sequence ID" value="CAL1547280.1"/>
    <property type="molecule type" value="Genomic_DNA"/>
</dbReference>